<gene>
    <name evidence="3" type="primary">masp1.25</name>
</gene>
<dbReference type="GO" id="GO:0004748">
    <property type="term" value="F:ribonucleoside-diphosphate reductase activity, thioredoxin disulfide as acceptor"/>
    <property type="evidence" value="ECO:0007669"/>
    <property type="project" value="TreeGrafter"/>
</dbReference>
<dbReference type="EMBL" id="KU659593">
    <property type="protein sequence ID" value="ANW12258.1"/>
    <property type="molecule type" value="Genomic_DNA"/>
</dbReference>
<reference evidence="3" key="1">
    <citation type="submission" date="2016-01" db="EMBL/GenBank/DDBJ databases">
        <authorList>
            <person name="Oliw E.H."/>
        </authorList>
    </citation>
    <scope>NUCLEOTIDE SEQUENCE</scope>
    <source>
        <strain evidence="3">164</strain>
    </source>
</reference>
<dbReference type="InterPro" id="IPR000788">
    <property type="entry name" value="RNR_lg_C"/>
</dbReference>
<dbReference type="PANTHER" id="PTHR11573">
    <property type="entry name" value="RIBONUCLEOSIDE-DIPHOSPHATE REDUCTASE LARGE CHAIN"/>
    <property type="match status" value="1"/>
</dbReference>
<dbReference type="Pfam" id="PF02867">
    <property type="entry name" value="Ribonuc_red_lgC"/>
    <property type="match status" value="2"/>
</dbReference>
<dbReference type="InterPro" id="IPR039718">
    <property type="entry name" value="Rrm1"/>
</dbReference>
<dbReference type="PRINTS" id="PR01183">
    <property type="entry name" value="RIBORDTASEM1"/>
</dbReference>
<protein>
    <submittedName>
        <fullName evidence="3">Ribonucleotide reductase large subunit</fullName>
    </submittedName>
</protein>
<name>A0A1B1V5K3_9ABAC</name>
<dbReference type="InterPro" id="IPR013346">
    <property type="entry name" value="NrdE_NrdA_C"/>
</dbReference>
<dbReference type="Gene3D" id="3.20.70.20">
    <property type="match status" value="1"/>
</dbReference>
<organism evidence="3">
    <name type="scientific">Malacosoma sp. alphabaculovirus</name>
    <dbReference type="NCBI Taxonomy" id="1881632"/>
    <lineage>
        <taxon>Viruses</taxon>
        <taxon>Viruses incertae sedis</taxon>
        <taxon>Naldaviricetes</taxon>
        <taxon>Lefavirales</taxon>
        <taxon>Baculoviridae</taxon>
        <taxon>Alphabaculovirus</taxon>
    </lineage>
</organism>
<dbReference type="GO" id="GO:0005524">
    <property type="term" value="F:ATP binding"/>
    <property type="evidence" value="ECO:0007669"/>
    <property type="project" value="TreeGrafter"/>
</dbReference>
<dbReference type="PROSITE" id="PS00089">
    <property type="entry name" value="RIBORED_LARGE"/>
    <property type="match status" value="1"/>
</dbReference>
<evidence type="ECO:0000313" key="3">
    <source>
        <dbReference type="EMBL" id="ANW12258.1"/>
    </source>
</evidence>
<comment type="similarity">
    <text evidence="1">Belongs to the ribonucleoside diphosphate reductase large chain family.</text>
</comment>
<proteinExistence type="inferred from homology"/>
<feature type="domain" description="Ribonucleotide reductase large subunit" evidence="2">
    <location>
        <begin position="457"/>
        <end position="478"/>
    </location>
</feature>
<dbReference type="GO" id="GO:0009263">
    <property type="term" value="P:deoxyribonucleotide biosynthetic process"/>
    <property type="evidence" value="ECO:0007669"/>
    <property type="project" value="TreeGrafter"/>
</dbReference>
<evidence type="ECO:0000259" key="2">
    <source>
        <dbReference type="PROSITE" id="PS00089"/>
    </source>
</evidence>
<accession>A0A1B1V5K3</accession>
<sequence length="614" mass="68923">MYGRINRLQNTGDIILRERMMLANETPDEFIVRLARAIIPHRAAAVKELLRSATMIPSSAVCRYYNAGLGRPSACYLFVFSRDYNADVKLAELWNVTNMAIKGTGVGVGADNLKSHTSTLEGEIQNSFVDICKFISQAINLSVTVRKSRMAVYVSLHNISAYMCLGLRQQNNLITPNVFYGIMIPDVFMKAVERDDAMWYFFDGSAALEGRSLNECYGDEYEQLYRRMVDEGMYVKSMSARALLGEIVSCIAENGFPYIIWRDRVNEYNGQKALGTIQTLNLCAEVCQHSSDSLLERNASFCTLMTLNVAAFCETYTQAWHEMREDFRDAALPFALVESIVEKGDSLLTHCMYAGYMCTLVLNYMLGDSARREIGVSPTGLFDAVCIKYGVETAYDGAMEESVGPIAEHIYLGCVLASVVYNRLYKVECVNFKHSAFARGQFQFDLRQCTPSLRDQWNIVRSYAKEGMANSMLTAQAPAATTSLITNVTESSQFPLPGEITTKNSKTGRFADLPFYAYFTNGGGAVKPHRDVSVRKQVKVYANMAPYIDQTQSVIVNCRPENEEVLKTIYYTYKEKMKTGIYYLSFISSTQYISLGNDKKRALSKFSECSACTL</sequence>
<dbReference type="PANTHER" id="PTHR11573:SF6">
    <property type="entry name" value="RIBONUCLEOSIDE-DIPHOSPHATE REDUCTASE LARGE SUBUNIT"/>
    <property type="match status" value="1"/>
</dbReference>
<evidence type="ECO:0000256" key="1">
    <source>
        <dbReference type="ARBA" id="ARBA00010406"/>
    </source>
</evidence>
<dbReference type="SUPFAM" id="SSF51998">
    <property type="entry name" value="PFL-like glycyl radical enzymes"/>
    <property type="match status" value="1"/>
</dbReference>